<evidence type="ECO:0000313" key="2">
    <source>
        <dbReference type="Proteomes" id="UP000826212"/>
    </source>
</evidence>
<proteinExistence type="predicted"/>
<protein>
    <submittedName>
        <fullName evidence="1">SPOR domain-containing protein</fullName>
    </submittedName>
</protein>
<gene>
    <name evidence="1" type="ORF">K4L44_15885</name>
</gene>
<name>A0AC61NEP9_9BACT</name>
<organism evidence="1 2">
    <name type="scientific">Halosquirtibacter laminarini</name>
    <dbReference type="NCBI Taxonomy" id="3374600"/>
    <lineage>
        <taxon>Bacteria</taxon>
        <taxon>Pseudomonadati</taxon>
        <taxon>Bacteroidota</taxon>
        <taxon>Bacteroidia</taxon>
        <taxon>Marinilabiliales</taxon>
        <taxon>Prolixibacteraceae</taxon>
        <taxon>Halosquirtibacter</taxon>
    </lineage>
</organism>
<evidence type="ECO:0000313" key="1">
    <source>
        <dbReference type="EMBL" id="QZE13988.1"/>
    </source>
</evidence>
<accession>A0AC61NEP9</accession>
<sequence>MKKNIFLIITLALITLVSCQEKKVKEVPKEVPVIQEVIKHEKVVVTEKPDNKEAEKIPVRGVNLKDRFFVVAGSYNIFSNASILKDQLLKLGYKPVILMQDENGQFKVTIESFQSLKQAEKELTKLTDKSNILKHSWIFKRKGKVEAFHKDPI</sequence>
<dbReference type="Proteomes" id="UP000826212">
    <property type="component" value="Chromosome"/>
</dbReference>
<reference evidence="1" key="1">
    <citation type="submission" date="2021-08" db="EMBL/GenBank/DDBJ databases">
        <title>Novel anaerobic bacterium isolated from sea squirt in East Sea, Republic of Korea.</title>
        <authorList>
            <person name="Nguyen T.H."/>
            <person name="Li Z."/>
            <person name="Lee Y.-J."/>
            <person name="Ko J."/>
            <person name="Kim S.-G."/>
        </authorList>
    </citation>
    <scope>NUCLEOTIDE SEQUENCE</scope>
    <source>
        <strain evidence="1">KCTC 25031</strain>
    </source>
</reference>
<keyword evidence="2" id="KW-1185">Reference proteome</keyword>
<dbReference type="EMBL" id="CP081303">
    <property type="protein sequence ID" value="QZE13988.1"/>
    <property type="molecule type" value="Genomic_DNA"/>
</dbReference>